<reference evidence="3 4" key="1">
    <citation type="submission" date="2019-09" db="EMBL/GenBank/DDBJ databases">
        <title>Genome sequence and assembly of Flavobacterium sp.</title>
        <authorList>
            <person name="Chhetri G."/>
        </authorList>
    </citation>
    <scope>NUCLEOTIDE SEQUENCE [LARGE SCALE GENOMIC DNA]</scope>
    <source>
        <strain evidence="3 4">SNL9</strain>
    </source>
</reference>
<name>A0A5M6CK08_9FLAO</name>
<accession>A0A5M6CK08</accession>
<dbReference type="Proteomes" id="UP000325141">
    <property type="component" value="Unassembled WGS sequence"/>
</dbReference>
<dbReference type="InterPro" id="IPR027924">
    <property type="entry name" value="XkdF"/>
</dbReference>
<keyword evidence="1" id="KW-0175">Coiled coil</keyword>
<dbReference type="Pfam" id="PF14550">
    <property type="entry name" value="Peptidase_S78_2"/>
    <property type="match status" value="1"/>
</dbReference>
<keyword evidence="4" id="KW-1185">Reference proteome</keyword>
<proteinExistence type="predicted"/>
<gene>
    <name evidence="3" type="ORF">F0460_09345</name>
</gene>
<sequence>MKLFELVFNEDGDKDGVFAISLVNDPAIEIKALQFSNEKPTPTHYELNEKVVDFLKQNGQTPLKYNKDYQLLDIEKIDDDYEFNDVLYFASEDNNHFEIRYRYSGGLNPNSRNFCKTLIGWNQEFTKDEIALFDDLNPDLAPKGKNSYSVFKFKGGKYCKHYWERLIYWNEKESPLTYEQALKQMPRNLVKQISKLPKEVGQIANASNNYWRLNFNNEKERILTQPVLIPNKKIFRKNINGEQAEVFASAETIKKLAQNFFKNSNQNNSTIEHITPITGATVFESWIIENPENDKANELGFKDLPKGTWLVSMILSEELWNEYVANNGQIQGLSVDLSIDFKEVNNQPILFKNEKRKMTKQDLLRKLKNKINLKFNSEMTVVDQEKNYSFAGSEPVGATLVDADGNAVADFKFSYDGVDYVTNADGVIDLAVAEVVEMNDEEADAIVDEITELVAEVVAEDTANTDSIIAELQAKITELEAKLAEKDDEVVELKKQTPVKKIGFSKEKANAPTNETFLQKVNRLRNK</sequence>
<protein>
    <recommendedName>
        <fullName evidence="2">Phage-like element PBSX protein XkdF domain-containing protein</fullName>
    </recommendedName>
</protein>
<feature type="coiled-coil region" evidence="1">
    <location>
        <begin position="462"/>
        <end position="496"/>
    </location>
</feature>
<dbReference type="AlphaFoldDB" id="A0A5M6CK08"/>
<feature type="domain" description="Phage-like element PBSX protein XkdF" evidence="2">
    <location>
        <begin position="245"/>
        <end position="335"/>
    </location>
</feature>
<dbReference type="RefSeq" id="WP_150012532.1">
    <property type="nucleotide sequence ID" value="NZ_VWSG01000006.1"/>
</dbReference>
<evidence type="ECO:0000313" key="4">
    <source>
        <dbReference type="Proteomes" id="UP000325141"/>
    </source>
</evidence>
<dbReference type="EMBL" id="VWSG01000006">
    <property type="protein sequence ID" value="KAA5534302.1"/>
    <property type="molecule type" value="Genomic_DNA"/>
</dbReference>
<comment type="caution">
    <text evidence="3">The sequence shown here is derived from an EMBL/GenBank/DDBJ whole genome shotgun (WGS) entry which is preliminary data.</text>
</comment>
<evidence type="ECO:0000256" key="1">
    <source>
        <dbReference type="SAM" id="Coils"/>
    </source>
</evidence>
<evidence type="ECO:0000313" key="3">
    <source>
        <dbReference type="EMBL" id="KAA5534302.1"/>
    </source>
</evidence>
<evidence type="ECO:0000259" key="2">
    <source>
        <dbReference type="Pfam" id="PF14550"/>
    </source>
</evidence>
<organism evidence="3 4">
    <name type="scientific">Paenimyroides baculatum</name>
    <dbReference type="NCBI Taxonomy" id="2608000"/>
    <lineage>
        <taxon>Bacteria</taxon>
        <taxon>Pseudomonadati</taxon>
        <taxon>Bacteroidota</taxon>
        <taxon>Flavobacteriia</taxon>
        <taxon>Flavobacteriales</taxon>
        <taxon>Flavobacteriaceae</taxon>
        <taxon>Paenimyroides</taxon>
    </lineage>
</organism>